<dbReference type="EMBL" id="BMGC01000018">
    <property type="protein sequence ID" value="GGB36537.1"/>
    <property type="molecule type" value="Genomic_DNA"/>
</dbReference>
<proteinExistence type="predicted"/>
<organism evidence="1 2">
    <name type="scientific">Gordonia jinhuaensis</name>
    <dbReference type="NCBI Taxonomy" id="1517702"/>
    <lineage>
        <taxon>Bacteria</taxon>
        <taxon>Bacillati</taxon>
        <taxon>Actinomycetota</taxon>
        <taxon>Actinomycetes</taxon>
        <taxon>Mycobacteriales</taxon>
        <taxon>Gordoniaceae</taxon>
        <taxon>Gordonia</taxon>
    </lineage>
</organism>
<accession>A0A916T963</accession>
<comment type="caution">
    <text evidence="1">The sequence shown here is derived from an EMBL/GenBank/DDBJ whole genome shotgun (WGS) entry which is preliminary data.</text>
</comment>
<reference evidence="1" key="2">
    <citation type="submission" date="2020-09" db="EMBL/GenBank/DDBJ databases">
        <authorList>
            <person name="Sun Q."/>
            <person name="Zhou Y."/>
        </authorList>
    </citation>
    <scope>NUCLEOTIDE SEQUENCE</scope>
    <source>
        <strain evidence="1">CGMCC 1.12827</strain>
    </source>
</reference>
<dbReference type="RefSeq" id="WP_188586977.1">
    <property type="nucleotide sequence ID" value="NZ_BMGC01000018.1"/>
</dbReference>
<dbReference type="Proteomes" id="UP000621454">
    <property type="component" value="Unassembled WGS sequence"/>
</dbReference>
<gene>
    <name evidence="1" type="ORF">GCM10011489_25560</name>
</gene>
<keyword evidence="2" id="KW-1185">Reference proteome</keyword>
<protein>
    <submittedName>
        <fullName evidence="1">Uncharacterized protein</fullName>
    </submittedName>
</protein>
<reference evidence="1" key="1">
    <citation type="journal article" date="2014" name="Int. J. Syst. Evol. Microbiol.">
        <title>Complete genome sequence of Corynebacterium casei LMG S-19264T (=DSM 44701T), isolated from a smear-ripened cheese.</title>
        <authorList>
            <consortium name="US DOE Joint Genome Institute (JGI-PGF)"/>
            <person name="Walter F."/>
            <person name="Albersmeier A."/>
            <person name="Kalinowski J."/>
            <person name="Ruckert C."/>
        </authorList>
    </citation>
    <scope>NUCLEOTIDE SEQUENCE</scope>
    <source>
        <strain evidence="1">CGMCC 1.12827</strain>
    </source>
</reference>
<evidence type="ECO:0000313" key="2">
    <source>
        <dbReference type="Proteomes" id="UP000621454"/>
    </source>
</evidence>
<sequence>MNNNINPAFVVIDALILGGSLLESPLELPTTLLPSVVEGLQSLGSSFGS</sequence>
<evidence type="ECO:0000313" key="1">
    <source>
        <dbReference type="EMBL" id="GGB36537.1"/>
    </source>
</evidence>
<name>A0A916T963_9ACTN</name>
<dbReference type="AlphaFoldDB" id="A0A916T963"/>